<feature type="domain" description="CCT" evidence="11">
    <location>
        <begin position="421"/>
        <end position="463"/>
    </location>
</feature>
<dbReference type="EMBL" id="BJWL01000017">
    <property type="protein sequence ID" value="GFZ05382.1"/>
    <property type="molecule type" value="Genomic_DNA"/>
</dbReference>
<keyword evidence="5 8" id="KW-0863">Zinc-finger</keyword>
<evidence type="ECO:0000313" key="13">
    <source>
        <dbReference type="Proteomes" id="UP000585474"/>
    </source>
</evidence>
<evidence type="ECO:0000313" key="12">
    <source>
        <dbReference type="EMBL" id="GFZ05382.1"/>
    </source>
</evidence>
<dbReference type="GO" id="GO:0005634">
    <property type="term" value="C:nucleus"/>
    <property type="evidence" value="ECO:0007669"/>
    <property type="project" value="UniProtKB-SubCell"/>
</dbReference>
<dbReference type="InterPro" id="IPR000315">
    <property type="entry name" value="Znf_B-box"/>
</dbReference>
<evidence type="ECO:0000256" key="8">
    <source>
        <dbReference type="PROSITE-ProRule" id="PRU00024"/>
    </source>
</evidence>
<gene>
    <name evidence="12" type="ORF">Acr_17g0009540</name>
</gene>
<keyword evidence="4" id="KW-0677">Repeat</keyword>
<dbReference type="PROSITE" id="PS50119">
    <property type="entry name" value="ZF_BBOX"/>
    <property type="match status" value="1"/>
</dbReference>
<protein>
    <submittedName>
        <fullName evidence="12">B-box type zinc finger protein with CCT domain-containing protein</fullName>
    </submittedName>
</protein>
<keyword evidence="3" id="KW-0479">Metal-binding</keyword>
<evidence type="ECO:0000256" key="4">
    <source>
        <dbReference type="ARBA" id="ARBA00022737"/>
    </source>
</evidence>
<keyword evidence="7 9" id="KW-0539">Nucleus</keyword>
<comment type="caution">
    <text evidence="12">The sequence shown here is derived from an EMBL/GenBank/DDBJ whole genome shotgun (WGS) entry which is preliminary data.</text>
</comment>
<dbReference type="PANTHER" id="PTHR31717">
    <property type="entry name" value="ZINC FINGER PROTEIN CONSTANS-LIKE 10"/>
    <property type="match status" value="1"/>
</dbReference>
<evidence type="ECO:0000256" key="1">
    <source>
        <dbReference type="ARBA" id="ARBA00004123"/>
    </source>
</evidence>
<dbReference type="Proteomes" id="UP000585474">
    <property type="component" value="Unassembled WGS sequence"/>
</dbReference>
<accession>A0A7J0G3P5</accession>
<dbReference type="CDD" id="cd19821">
    <property type="entry name" value="Bbox1_BBX-like"/>
    <property type="match status" value="2"/>
</dbReference>
<evidence type="ECO:0000259" key="11">
    <source>
        <dbReference type="PROSITE" id="PS51017"/>
    </source>
</evidence>
<evidence type="ECO:0000256" key="5">
    <source>
        <dbReference type="ARBA" id="ARBA00022771"/>
    </source>
</evidence>
<reference evidence="12 13" key="1">
    <citation type="submission" date="2019-07" db="EMBL/GenBank/DDBJ databases">
        <title>De Novo Assembly of kiwifruit Actinidia rufa.</title>
        <authorList>
            <person name="Sugita-Konishi S."/>
            <person name="Sato K."/>
            <person name="Mori E."/>
            <person name="Abe Y."/>
            <person name="Kisaki G."/>
            <person name="Hamano K."/>
            <person name="Suezawa K."/>
            <person name="Otani M."/>
            <person name="Fukuda T."/>
            <person name="Manabe T."/>
            <person name="Gomi K."/>
            <person name="Tabuchi M."/>
            <person name="Akimitsu K."/>
            <person name="Kataoka I."/>
        </authorList>
    </citation>
    <scope>NUCLEOTIDE SEQUENCE [LARGE SCALE GENOMIC DNA]</scope>
    <source>
        <strain evidence="13">cv. Fuchu</strain>
    </source>
</reference>
<dbReference type="Pfam" id="PF06203">
    <property type="entry name" value="CCT"/>
    <property type="match status" value="1"/>
</dbReference>
<keyword evidence="6" id="KW-0862">Zinc</keyword>
<evidence type="ECO:0000256" key="3">
    <source>
        <dbReference type="ARBA" id="ARBA00022723"/>
    </source>
</evidence>
<dbReference type="InterPro" id="IPR010402">
    <property type="entry name" value="CCT_domain"/>
</dbReference>
<organism evidence="12 13">
    <name type="scientific">Actinidia rufa</name>
    <dbReference type="NCBI Taxonomy" id="165716"/>
    <lineage>
        <taxon>Eukaryota</taxon>
        <taxon>Viridiplantae</taxon>
        <taxon>Streptophyta</taxon>
        <taxon>Embryophyta</taxon>
        <taxon>Tracheophyta</taxon>
        <taxon>Spermatophyta</taxon>
        <taxon>Magnoliopsida</taxon>
        <taxon>eudicotyledons</taxon>
        <taxon>Gunneridae</taxon>
        <taxon>Pentapetalae</taxon>
        <taxon>asterids</taxon>
        <taxon>Ericales</taxon>
        <taxon>Actinidiaceae</taxon>
        <taxon>Actinidia</taxon>
    </lineage>
</organism>
<proteinExistence type="inferred from homology"/>
<sequence>MVYCRSDAACLCLSCDRNVHSANALSRRHSRTLVCERCNSQPAFVRCVEEKVSLCQNCDWLGHAGSASASTHKRQTVNCYSGCPSAAELSTIWSFVSDIPTVTDSTCEKGLSSISITDNSLTNCGGPLQNNDGQDASVLVEENDIKNVDKSSVWTESSSVPQLNAKPQNVDQQMGLANSTSSKVMKFWLAGGGQLGKGKGEREGSPFALFFTLFPSCLLYISIHGICGRVEKTVVGVCEWCIRRSLLCIYYGDGGGGRREEAAVMCCPGTKAPCQHEDDGFYEDFNMDEVDLDIENYEELFGVAFNDPQQLFGNDGIGSLFGVKNMSGSDLNCQSAYAAQDSSMMQPACSNAASADSMMSSKTDPNLCFGRQAHSNLSFSGLTGESNGGDYQDCGASSMLLMGEPPWGPPCAESSLPSTSRSSAVMRYKEKKKTRKFEKKVRYASRKARADVRKRVKGGLSRLVKPTIMTH</sequence>
<keyword evidence="13" id="KW-1185">Reference proteome</keyword>
<dbReference type="PROSITE" id="PS51017">
    <property type="entry name" value="CCT"/>
    <property type="match status" value="1"/>
</dbReference>
<evidence type="ECO:0000256" key="2">
    <source>
        <dbReference type="ARBA" id="ARBA00010024"/>
    </source>
</evidence>
<evidence type="ECO:0000256" key="7">
    <source>
        <dbReference type="ARBA" id="ARBA00023242"/>
    </source>
</evidence>
<evidence type="ECO:0000256" key="6">
    <source>
        <dbReference type="ARBA" id="ARBA00022833"/>
    </source>
</evidence>
<dbReference type="GO" id="GO:0008270">
    <property type="term" value="F:zinc ion binding"/>
    <property type="evidence" value="ECO:0007669"/>
    <property type="project" value="UniProtKB-KW"/>
</dbReference>
<comment type="subcellular location">
    <subcellularLocation>
        <location evidence="1 9">Nucleus</location>
    </subcellularLocation>
</comment>
<feature type="domain" description="B box-type" evidence="10">
    <location>
        <begin position="30"/>
        <end position="77"/>
    </location>
</feature>
<dbReference type="GO" id="GO:0006355">
    <property type="term" value="P:regulation of DNA-templated transcription"/>
    <property type="evidence" value="ECO:0007669"/>
    <property type="project" value="UniProtKB-ARBA"/>
</dbReference>
<evidence type="ECO:0000256" key="9">
    <source>
        <dbReference type="PROSITE-ProRule" id="PRU00357"/>
    </source>
</evidence>
<dbReference type="PANTHER" id="PTHR31717:SF131">
    <property type="entry name" value="ZINC FINGER PROTEIN CONSTANS-LIKE 9"/>
    <property type="match status" value="1"/>
</dbReference>
<dbReference type="AlphaFoldDB" id="A0A7J0G3P5"/>
<evidence type="ECO:0000259" key="10">
    <source>
        <dbReference type="PROSITE" id="PS50119"/>
    </source>
</evidence>
<name>A0A7J0G3P5_9ERIC</name>
<dbReference type="OrthoDB" id="153872at2759"/>
<dbReference type="InterPro" id="IPR049808">
    <property type="entry name" value="CONSTANS-like_Bbox1"/>
</dbReference>
<comment type="similarity">
    <text evidence="2">Belongs to the CONSTANS family.</text>
</comment>